<gene>
    <name evidence="2" type="ORF">F2Q69_00007142</name>
</gene>
<keyword evidence="1" id="KW-1133">Transmembrane helix</keyword>
<name>A0A8S9PLF1_BRACR</name>
<proteinExistence type="predicted"/>
<reference evidence="2" key="1">
    <citation type="submission" date="2019-12" db="EMBL/GenBank/DDBJ databases">
        <title>Genome sequencing and annotation of Brassica cretica.</title>
        <authorList>
            <person name="Studholme D.J."/>
            <person name="Sarris P."/>
        </authorList>
    </citation>
    <scope>NUCLEOTIDE SEQUENCE</scope>
    <source>
        <strain evidence="2">PFS-109/04</strain>
        <tissue evidence="2">Leaf</tissue>
    </source>
</reference>
<accession>A0A8S9PLF1</accession>
<dbReference type="Proteomes" id="UP000712600">
    <property type="component" value="Unassembled WGS sequence"/>
</dbReference>
<evidence type="ECO:0000313" key="2">
    <source>
        <dbReference type="EMBL" id="KAF3513757.1"/>
    </source>
</evidence>
<keyword evidence="1" id="KW-0812">Transmembrane</keyword>
<dbReference type="EMBL" id="QGKX02001521">
    <property type="protein sequence ID" value="KAF3513757.1"/>
    <property type="molecule type" value="Genomic_DNA"/>
</dbReference>
<feature type="transmembrane region" description="Helical" evidence="1">
    <location>
        <begin position="133"/>
        <end position="161"/>
    </location>
</feature>
<sequence>MVAGEQIVTWGSLGPRPSIRTRRLDLEVLLLKPEGLEPEGFLSKSQRLDPEVPLNLGGVRPEVCLRKPRDVNRLESGNLNPEVYFDKTRMLDLLRTRRSNPEVSDFGPGGLFFEIALRCPWASYYRSRPRIRFLLLGTLRFAQYFAIVLHAPASFLALSVFDACLDTFRTRDPAHIWARVPCAGT</sequence>
<protein>
    <submittedName>
        <fullName evidence="2">Uncharacterized protein</fullName>
    </submittedName>
</protein>
<evidence type="ECO:0000256" key="1">
    <source>
        <dbReference type="SAM" id="Phobius"/>
    </source>
</evidence>
<organism evidence="2 3">
    <name type="scientific">Brassica cretica</name>
    <name type="common">Mustard</name>
    <dbReference type="NCBI Taxonomy" id="69181"/>
    <lineage>
        <taxon>Eukaryota</taxon>
        <taxon>Viridiplantae</taxon>
        <taxon>Streptophyta</taxon>
        <taxon>Embryophyta</taxon>
        <taxon>Tracheophyta</taxon>
        <taxon>Spermatophyta</taxon>
        <taxon>Magnoliopsida</taxon>
        <taxon>eudicotyledons</taxon>
        <taxon>Gunneridae</taxon>
        <taxon>Pentapetalae</taxon>
        <taxon>rosids</taxon>
        <taxon>malvids</taxon>
        <taxon>Brassicales</taxon>
        <taxon>Brassicaceae</taxon>
        <taxon>Brassiceae</taxon>
        <taxon>Brassica</taxon>
    </lineage>
</organism>
<dbReference type="AlphaFoldDB" id="A0A8S9PLF1"/>
<comment type="caution">
    <text evidence="2">The sequence shown here is derived from an EMBL/GenBank/DDBJ whole genome shotgun (WGS) entry which is preliminary data.</text>
</comment>
<keyword evidence="1" id="KW-0472">Membrane</keyword>
<evidence type="ECO:0000313" key="3">
    <source>
        <dbReference type="Proteomes" id="UP000712600"/>
    </source>
</evidence>